<organism evidence="2 3">
    <name type="scientific">Portunus trituberculatus</name>
    <name type="common">Swimming crab</name>
    <name type="synonym">Neptunus trituberculatus</name>
    <dbReference type="NCBI Taxonomy" id="210409"/>
    <lineage>
        <taxon>Eukaryota</taxon>
        <taxon>Metazoa</taxon>
        <taxon>Ecdysozoa</taxon>
        <taxon>Arthropoda</taxon>
        <taxon>Crustacea</taxon>
        <taxon>Multicrustacea</taxon>
        <taxon>Malacostraca</taxon>
        <taxon>Eumalacostraca</taxon>
        <taxon>Eucarida</taxon>
        <taxon>Decapoda</taxon>
        <taxon>Pleocyemata</taxon>
        <taxon>Brachyura</taxon>
        <taxon>Eubrachyura</taxon>
        <taxon>Portunoidea</taxon>
        <taxon>Portunidae</taxon>
        <taxon>Portuninae</taxon>
        <taxon>Portunus</taxon>
    </lineage>
</organism>
<reference evidence="2 3" key="1">
    <citation type="submission" date="2019-05" db="EMBL/GenBank/DDBJ databases">
        <title>Another draft genome of Portunus trituberculatus and its Hox gene families provides insights of decapod evolution.</title>
        <authorList>
            <person name="Jeong J.-H."/>
            <person name="Song I."/>
            <person name="Kim S."/>
            <person name="Choi T."/>
            <person name="Kim D."/>
            <person name="Ryu S."/>
            <person name="Kim W."/>
        </authorList>
    </citation>
    <scope>NUCLEOTIDE SEQUENCE [LARGE SCALE GENOMIC DNA]</scope>
    <source>
        <tissue evidence="2">Muscle</tissue>
    </source>
</reference>
<keyword evidence="3" id="KW-1185">Reference proteome</keyword>
<accession>A0A5B7FNX8</accession>
<gene>
    <name evidence="2" type="ORF">E2C01_041969</name>
</gene>
<evidence type="ECO:0000256" key="1">
    <source>
        <dbReference type="SAM" id="MobiDB-lite"/>
    </source>
</evidence>
<dbReference type="Proteomes" id="UP000324222">
    <property type="component" value="Unassembled WGS sequence"/>
</dbReference>
<dbReference type="AlphaFoldDB" id="A0A5B7FNX8"/>
<name>A0A5B7FNX8_PORTR</name>
<proteinExistence type="predicted"/>
<sequence>MEAAKKRAQKRQEEVRRGAGEHRTEHRKDLRYGWPAGLVVSGHFPLLYKKKYSNKNLSYDE</sequence>
<feature type="compositionally biased region" description="Basic and acidic residues" evidence="1">
    <location>
        <begin position="10"/>
        <end position="27"/>
    </location>
</feature>
<protein>
    <submittedName>
        <fullName evidence="2">Uncharacterized protein</fullName>
    </submittedName>
</protein>
<feature type="region of interest" description="Disordered" evidence="1">
    <location>
        <begin position="1"/>
        <end position="27"/>
    </location>
</feature>
<evidence type="ECO:0000313" key="3">
    <source>
        <dbReference type="Proteomes" id="UP000324222"/>
    </source>
</evidence>
<comment type="caution">
    <text evidence="2">The sequence shown here is derived from an EMBL/GenBank/DDBJ whole genome shotgun (WGS) entry which is preliminary data.</text>
</comment>
<evidence type="ECO:0000313" key="2">
    <source>
        <dbReference type="EMBL" id="MPC48202.1"/>
    </source>
</evidence>
<dbReference type="EMBL" id="VSRR010008159">
    <property type="protein sequence ID" value="MPC48202.1"/>
    <property type="molecule type" value="Genomic_DNA"/>
</dbReference>